<dbReference type="Proteomes" id="UP000265140">
    <property type="component" value="Chromosome 11"/>
</dbReference>
<dbReference type="GeneTree" id="ENSGT00940000170019"/>
<evidence type="ECO:0000259" key="2">
    <source>
        <dbReference type="PROSITE" id="PS50102"/>
    </source>
</evidence>
<evidence type="ECO:0000313" key="4">
    <source>
        <dbReference type="Ensembl" id="ENSELUP00000014113.1"/>
    </source>
</evidence>
<name>C1BYZ7_ESOLU</name>
<dbReference type="RefSeq" id="NP_001290703.1">
    <property type="nucleotide sequence ID" value="NM_001303774.1"/>
</dbReference>
<accession>C1BYZ7</accession>
<reference evidence="4" key="4">
    <citation type="submission" date="2020-02" db="EMBL/GenBank/DDBJ databases">
        <title>Esox lucius (northern pike) genome, fEsoLuc1, primary haplotype.</title>
        <authorList>
            <person name="Myers G."/>
            <person name="Karagic N."/>
            <person name="Meyer A."/>
            <person name="Pippel M."/>
            <person name="Reichard M."/>
            <person name="Winkler S."/>
            <person name="Tracey A."/>
            <person name="Sims Y."/>
            <person name="Howe K."/>
            <person name="Rhie A."/>
            <person name="Formenti G."/>
            <person name="Durbin R."/>
            <person name="Fedrigo O."/>
            <person name="Jarvis E.D."/>
        </authorList>
    </citation>
    <scope>NUCLEOTIDE SEQUENCE [LARGE SCALE GENOMIC DNA]</scope>
</reference>
<dbReference type="Bgee" id="ENSELUG00000014190">
    <property type="expression patterns" value="Expressed in head kidney and 9 other cell types or tissues"/>
</dbReference>
<dbReference type="KEGG" id="els:105013045"/>
<keyword evidence="1" id="KW-0694">RNA-binding</keyword>
<dbReference type="SUPFAM" id="SSF54928">
    <property type="entry name" value="RNA-binding domain, RBD"/>
    <property type="match status" value="1"/>
</dbReference>
<dbReference type="PROSITE" id="PS50102">
    <property type="entry name" value="RRM"/>
    <property type="match status" value="1"/>
</dbReference>
<dbReference type="Pfam" id="PF00076">
    <property type="entry name" value="RRM_1"/>
    <property type="match status" value="1"/>
</dbReference>
<dbReference type="InterPro" id="IPR012677">
    <property type="entry name" value="Nucleotide-bd_a/b_plait_sf"/>
</dbReference>
<reference evidence="4" key="5">
    <citation type="submission" date="2025-05" db="UniProtKB">
        <authorList>
            <consortium name="Ensembl"/>
        </authorList>
    </citation>
    <scope>IDENTIFICATION</scope>
</reference>
<dbReference type="AlphaFoldDB" id="C1BYZ7"/>
<organism evidence="3">
    <name type="scientific">Esox lucius</name>
    <name type="common">Northern pike</name>
    <dbReference type="NCBI Taxonomy" id="8010"/>
    <lineage>
        <taxon>Eukaryota</taxon>
        <taxon>Metazoa</taxon>
        <taxon>Chordata</taxon>
        <taxon>Craniata</taxon>
        <taxon>Vertebrata</taxon>
        <taxon>Euteleostomi</taxon>
        <taxon>Actinopterygii</taxon>
        <taxon>Neopterygii</taxon>
        <taxon>Teleostei</taxon>
        <taxon>Protacanthopterygii</taxon>
        <taxon>Esociformes</taxon>
        <taxon>Esocidae</taxon>
        <taxon>Esox</taxon>
    </lineage>
</organism>
<dbReference type="GO" id="GO:1990904">
    <property type="term" value="C:ribonucleoprotein complex"/>
    <property type="evidence" value="ECO:0007669"/>
    <property type="project" value="UniProtKB-KW"/>
</dbReference>
<evidence type="ECO:0000256" key="1">
    <source>
        <dbReference type="PROSITE-ProRule" id="PRU00176"/>
    </source>
</evidence>
<dbReference type="STRING" id="8010.ENSELUP00000014113"/>
<protein>
    <submittedName>
        <fullName evidence="3">Heterogeneous nuclear ribonucleoprotein A2 homolog 1</fullName>
    </submittedName>
</protein>
<dbReference type="Gene3D" id="3.30.70.330">
    <property type="match status" value="1"/>
</dbReference>
<feature type="domain" description="RRM" evidence="2">
    <location>
        <begin position="32"/>
        <end position="111"/>
    </location>
</feature>
<keyword evidence="5" id="KW-1185">Reference proteome</keyword>
<dbReference type="OMA" id="RPYICIP"/>
<keyword evidence="3" id="KW-0687">Ribonucleoprotein</keyword>
<reference evidence="3" key="2">
    <citation type="submission" date="2010-07" db="EMBL/GenBank/DDBJ databases">
        <title>Esox lucius ESTs and full-length cDNAs.</title>
        <authorList>
            <consortium name="cGRASP (B.F. Koop &amp; W.S. Davidson)"/>
            <person name="Leong J."/>
            <person name="Jantzen S."/>
            <person name="Cooper G."/>
            <person name="Davidson W.S."/>
            <person name="Koop B.F."/>
        </authorList>
    </citation>
    <scope>NUCLEOTIDE SEQUENCE</scope>
    <source>
        <tissue evidence="3">Head kidney</tissue>
    </source>
</reference>
<proteinExistence type="evidence at transcript level"/>
<gene>
    <name evidence="3" type="primary">RO21</name>
</gene>
<evidence type="ECO:0000313" key="3">
    <source>
        <dbReference type="EMBL" id="ACO14250.1"/>
    </source>
</evidence>
<dbReference type="EMBL" id="BT079826">
    <property type="protein sequence ID" value="ACO14250.1"/>
    <property type="molecule type" value="mRNA"/>
</dbReference>
<dbReference type="InterPro" id="IPR035979">
    <property type="entry name" value="RBD_domain_sf"/>
</dbReference>
<dbReference type="SMART" id="SM00360">
    <property type="entry name" value="RRM"/>
    <property type="match status" value="1"/>
</dbReference>
<dbReference type="GO" id="GO:0003723">
    <property type="term" value="F:RNA binding"/>
    <property type="evidence" value="ECO:0007669"/>
    <property type="project" value="UniProtKB-UniRule"/>
</dbReference>
<evidence type="ECO:0000313" key="5">
    <source>
        <dbReference type="Proteomes" id="UP000265140"/>
    </source>
</evidence>
<dbReference type="GeneID" id="105013045"/>
<dbReference type="InterPro" id="IPR000504">
    <property type="entry name" value="RRM_dom"/>
</dbReference>
<reference evidence="5" key="3">
    <citation type="journal article" date="2014" name="PLoS ONE">
        <title>The genome and linkage map of the northern pike (Esox lucius): conserved synteny revealed between the salmonid sister group and the Neoteleostei.</title>
        <authorList>
            <person name="Rondeau E.B."/>
            <person name="Minkley D.R."/>
            <person name="Leong J.S."/>
            <person name="Messmer A.M."/>
            <person name="Jantzen J.R."/>
            <person name="von Schalburg K.R."/>
            <person name="Lemon C."/>
            <person name="Bird N.H."/>
            <person name="Koop B.F."/>
        </authorList>
    </citation>
    <scope>NUCLEOTIDE SEQUENCE</scope>
</reference>
<reference evidence="3" key="1">
    <citation type="journal article" date="2010" name="BMC Genomics">
        <title>Salmo salar and Esox lucius full-length cDNA sequences reveal changes in evolutionary pressures on a post-tetraploidization genome.</title>
        <authorList>
            <person name="Leong J.S."/>
            <person name="Jantzen S.G."/>
            <person name="von Schalburg K.R."/>
            <person name="Cooper G.A."/>
            <person name="Messmer A.M."/>
            <person name="Liao N.Y."/>
            <person name="Munro S."/>
            <person name="Moore R."/>
            <person name="Holt R.A."/>
            <person name="Jones S.J."/>
            <person name="Davidson W.S."/>
            <person name="Koop B.F."/>
        </authorList>
    </citation>
    <scope>NUCLEOTIDE SEQUENCE</scope>
    <source>
        <tissue evidence="3">Head kidney</tissue>
    </source>
</reference>
<dbReference type="OrthoDB" id="10020430at2759"/>
<dbReference type="Ensembl" id="ENSELUT00000022909.3">
    <property type="protein sequence ID" value="ENSELUP00000014113.1"/>
    <property type="gene ID" value="ENSELUG00000014190.3"/>
</dbReference>
<sequence length="133" mass="15203">MTLRKMEPQRRVYICLPKKYMASLSEKWELDHGLIIKDLSTHINEGYLQTYFRQWGTITECTIHRIQPSDSKTATAMGYVRFSSEDEADEADWAGPHYIGGLDVVVKRIVAPKMNEPKRSDGAEFTPARPTPS</sequence>